<dbReference type="Proteomes" id="UP000593576">
    <property type="component" value="Unassembled WGS sequence"/>
</dbReference>
<dbReference type="EMBL" id="JABFAF010000005">
    <property type="protein sequence ID" value="MBA0856190.1"/>
    <property type="molecule type" value="Genomic_DNA"/>
</dbReference>
<feature type="non-terminal residue" evidence="1">
    <location>
        <position position="182"/>
    </location>
</feature>
<keyword evidence="2" id="KW-1185">Reference proteome</keyword>
<dbReference type="OrthoDB" id="988822at2759"/>
<dbReference type="AlphaFoldDB" id="A0A7J9LBT9"/>
<evidence type="ECO:0000313" key="2">
    <source>
        <dbReference type="Proteomes" id="UP000593576"/>
    </source>
</evidence>
<name>A0A7J9LBT9_GOSSC</name>
<reference evidence="1 2" key="1">
    <citation type="journal article" date="2019" name="Genome Biol. Evol.">
        <title>Insights into the evolution of the New World diploid cottons (Gossypium, subgenus Houzingenia) based on genome sequencing.</title>
        <authorList>
            <person name="Grover C.E."/>
            <person name="Arick M.A. 2nd"/>
            <person name="Thrash A."/>
            <person name="Conover J.L."/>
            <person name="Sanders W.S."/>
            <person name="Peterson D.G."/>
            <person name="Frelichowski J.E."/>
            <person name="Scheffler J.A."/>
            <person name="Scheffler B.E."/>
            <person name="Wendel J.F."/>
        </authorList>
    </citation>
    <scope>NUCLEOTIDE SEQUENCE [LARGE SCALE GENOMIC DNA]</scope>
    <source>
        <strain evidence="1">1</strain>
        <tissue evidence="1">Leaf</tissue>
    </source>
</reference>
<evidence type="ECO:0000313" key="1">
    <source>
        <dbReference type="EMBL" id="MBA0856190.1"/>
    </source>
</evidence>
<organism evidence="1 2">
    <name type="scientific">Gossypium schwendimanii</name>
    <name type="common">Cotton</name>
    <dbReference type="NCBI Taxonomy" id="34291"/>
    <lineage>
        <taxon>Eukaryota</taxon>
        <taxon>Viridiplantae</taxon>
        <taxon>Streptophyta</taxon>
        <taxon>Embryophyta</taxon>
        <taxon>Tracheophyta</taxon>
        <taxon>Spermatophyta</taxon>
        <taxon>Magnoliopsida</taxon>
        <taxon>eudicotyledons</taxon>
        <taxon>Gunneridae</taxon>
        <taxon>Pentapetalae</taxon>
        <taxon>rosids</taxon>
        <taxon>malvids</taxon>
        <taxon>Malvales</taxon>
        <taxon>Malvaceae</taxon>
        <taxon>Malvoideae</taxon>
        <taxon>Gossypium</taxon>
    </lineage>
</organism>
<sequence length="182" mass="21214">SSHPGDECNLSVDEIRSQLLFDAFEECGGRAKRVKGIGLCFHRKKFATPKPKIVDKPSFTWSSINEAAKVLKDGFGWQNDENKRWNKDRVHAIYGNFLGDRICNLLIGDKDQRDRVVWFHNHYGFYYSKSAYSWLILKQVGFGPHRFLWKAFWKLKTLPKIRVFIWQVGHEILLTNAKIASI</sequence>
<evidence type="ECO:0008006" key="3">
    <source>
        <dbReference type="Google" id="ProtNLM"/>
    </source>
</evidence>
<protein>
    <recommendedName>
        <fullName evidence="3">Reverse transcriptase zinc-binding domain-containing protein</fullName>
    </recommendedName>
</protein>
<gene>
    <name evidence="1" type="ORF">Goshw_024487</name>
</gene>
<accession>A0A7J9LBT9</accession>
<comment type="caution">
    <text evidence="1">The sequence shown here is derived from an EMBL/GenBank/DDBJ whole genome shotgun (WGS) entry which is preliminary data.</text>
</comment>
<proteinExistence type="predicted"/>